<gene>
    <name evidence="2" type="ORF">QL281_22650</name>
</gene>
<evidence type="ECO:0000313" key="3">
    <source>
        <dbReference type="Proteomes" id="UP001229422"/>
    </source>
</evidence>
<dbReference type="EMBL" id="CP125292">
    <property type="protein sequence ID" value="WHM21524.1"/>
    <property type="molecule type" value="Genomic_DNA"/>
</dbReference>
<dbReference type="InterPro" id="IPR009406">
    <property type="entry name" value="DUF1056"/>
</dbReference>
<evidence type="ECO:0000313" key="2">
    <source>
        <dbReference type="EMBL" id="WHM21524.1"/>
    </source>
</evidence>
<dbReference type="RefSeq" id="WP_088325966.1">
    <property type="nucleotide sequence ID" value="NZ_CP028202.1"/>
</dbReference>
<keyword evidence="1" id="KW-0812">Transmembrane</keyword>
<keyword evidence="1" id="KW-1133">Transmembrane helix</keyword>
<proteinExistence type="predicted"/>
<accession>A0AAP2M5V7</accession>
<keyword evidence="1" id="KW-0472">Membrane</keyword>
<reference evidence="2" key="1">
    <citation type="submission" date="2023-05" db="EMBL/GenBank/DDBJ databases">
        <title>Complete genome sequence of Bacillus subtilis SRCM117797 isolated from Soybean paste.</title>
        <authorList>
            <person name="Abraha H.B."/>
            <person name="Kim K.-P."/>
            <person name="Ryu M.-S."/>
            <person name="Jeong D.-Y."/>
        </authorList>
    </citation>
    <scope>NUCLEOTIDE SEQUENCE</scope>
    <source>
        <strain evidence="2">SRCM117797</strain>
    </source>
</reference>
<feature type="transmembrane region" description="Helical" evidence="1">
    <location>
        <begin position="36"/>
        <end position="53"/>
    </location>
</feature>
<feature type="transmembrane region" description="Helical" evidence="1">
    <location>
        <begin position="12"/>
        <end position="30"/>
    </location>
</feature>
<organism evidence="2 3">
    <name type="scientific">Bacillus subtilis</name>
    <dbReference type="NCBI Taxonomy" id="1423"/>
    <lineage>
        <taxon>Bacteria</taxon>
        <taxon>Bacillati</taxon>
        <taxon>Bacillota</taxon>
        <taxon>Bacilli</taxon>
        <taxon>Bacillales</taxon>
        <taxon>Bacillaceae</taxon>
        <taxon>Bacillus</taxon>
    </lineage>
</organism>
<protein>
    <submittedName>
        <fullName evidence="2">DUF1056 family protein</fullName>
    </submittedName>
</protein>
<sequence length="63" mass="6738">MKLVKMIKPIVEDLLLIAGMVFITVAVYRISINAGLITTGVFLFSLAGLSGLIQQKNSDEGGE</sequence>
<name>A0AAP2M5V7_BACIU</name>
<dbReference type="Pfam" id="PF06341">
    <property type="entry name" value="DUF1056"/>
    <property type="match status" value="1"/>
</dbReference>
<dbReference type="AlphaFoldDB" id="A0AAP2M5V7"/>
<evidence type="ECO:0000256" key="1">
    <source>
        <dbReference type="SAM" id="Phobius"/>
    </source>
</evidence>
<dbReference type="Proteomes" id="UP001229422">
    <property type="component" value="Chromosome"/>
</dbReference>